<keyword evidence="3" id="KW-1185">Reference proteome</keyword>
<organism evidence="2 3">
    <name type="scientific">Larinioides sclopetarius</name>
    <dbReference type="NCBI Taxonomy" id="280406"/>
    <lineage>
        <taxon>Eukaryota</taxon>
        <taxon>Metazoa</taxon>
        <taxon>Ecdysozoa</taxon>
        <taxon>Arthropoda</taxon>
        <taxon>Chelicerata</taxon>
        <taxon>Arachnida</taxon>
        <taxon>Araneae</taxon>
        <taxon>Araneomorphae</taxon>
        <taxon>Entelegynae</taxon>
        <taxon>Araneoidea</taxon>
        <taxon>Araneidae</taxon>
        <taxon>Larinioides</taxon>
    </lineage>
</organism>
<evidence type="ECO:0000313" key="3">
    <source>
        <dbReference type="Proteomes" id="UP001497382"/>
    </source>
</evidence>
<sequence>MNMKALLLLSWITMVTSIMLPSFLGQVKLPNFSSIVPNLLRNFRSNYSHICIYSKDPSQYKPRCFLCPDAAYESILQACMPETDMQVNVTYEDAECMEKNCQINYPERAKSITGVRVKRHASDDLHNDEKSIMKLNPESSVKLERSRVNSLKISSLPKLNDSSAPAPFFYDPMDEGFYDRQPEVKVHNLIVINNTEYVISRQYVFFAVEKSEILEN</sequence>
<evidence type="ECO:0000256" key="1">
    <source>
        <dbReference type="SAM" id="SignalP"/>
    </source>
</evidence>
<reference evidence="2 3" key="1">
    <citation type="submission" date="2024-04" db="EMBL/GenBank/DDBJ databases">
        <authorList>
            <person name="Rising A."/>
            <person name="Reimegard J."/>
            <person name="Sonavane S."/>
            <person name="Akerstrom W."/>
            <person name="Nylinder S."/>
            <person name="Hedman E."/>
            <person name="Kallberg Y."/>
        </authorList>
    </citation>
    <scope>NUCLEOTIDE SEQUENCE [LARGE SCALE GENOMIC DNA]</scope>
</reference>
<name>A0AAV1YU80_9ARAC</name>
<proteinExistence type="predicted"/>
<comment type="caution">
    <text evidence="2">The sequence shown here is derived from an EMBL/GenBank/DDBJ whole genome shotgun (WGS) entry which is preliminary data.</text>
</comment>
<dbReference type="Proteomes" id="UP001497382">
    <property type="component" value="Unassembled WGS sequence"/>
</dbReference>
<feature type="chain" id="PRO_5043640217" evidence="1">
    <location>
        <begin position="18"/>
        <end position="216"/>
    </location>
</feature>
<feature type="signal peptide" evidence="1">
    <location>
        <begin position="1"/>
        <end position="17"/>
    </location>
</feature>
<gene>
    <name evidence="2" type="ORF">LARSCL_LOCUS972</name>
</gene>
<evidence type="ECO:0000313" key="2">
    <source>
        <dbReference type="EMBL" id="CAL1262409.1"/>
    </source>
</evidence>
<accession>A0AAV1YU80</accession>
<keyword evidence="1" id="KW-0732">Signal</keyword>
<dbReference type="EMBL" id="CAXIEN010000005">
    <property type="protein sequence ID" value="CAL1262409.1"/>
    <property type="molecule type" value="Genomic_DNA"/>
</dbReference>
<dbReference type="AlphaFoldDB" id="A0AAV1YU80"/>
<protein>
    <submittedName>
        <fullName evidence="2">Uncharacterized protein</fullName>
    </submittedName>
</protein>